<feature type="compositionally biased region" description="Polar residues" evidence="1">
    <location>
        <begin position="12"/>
        <end position="32"/>
    </location>
</feature>
<feature type="compositionally biased region" description="Basic and acidic residues" evidence="1">
    <location>
        <begin position="158"/>
        <end position="195"/>
    </location>
</feature>
<feature type="compositionally biased region" description="Low complexity" evidence="1">
    <location>
        <begin position="515"/>
        <end position="526"/>
    </location>
</feature>
<dbReference type="AlphaFoldDB" id="A0AAD5RM19"/>
<proteinExistence type="predicted"/>
<organism evidence="2 3">
    <name type="scientific">Zalerion maritima</name>
    <dbReference type="NCBI Taxonomy" id="339359"/>
    <lineage>
        <taxon>Eukaryota</taxon>
        <taxon>Fungi</taxon>
        <taxon>Dikarya</taxon>
        <taxon>Ascomycota</taxon>
        <taxon>Pezizomycotina</taxon>
        <taxon>Sordariomycetes</taxon>
        <taxon>Lulworthiomycetidae</taxon>
        <taxon>Lulworthiales</taxon>
        <taxon>Lulworthiaceae</taxon>
        <taxon>Zalerion</taxon>
    </lineage>
</organism>
<sequence length="1070" mass="120666">MGATSAFDELINTGSWTTSQAKDTSTNGSRAPSANRDADPRPRIPRSFATPKTGNRRYPPPPSVEEESDSIAREYGSGVSESSDGPKYIGDVNQNPVILEVPENNPERRFVLVTEPEKHAPEHVDASKPAVPNGKKPEKSDGTGAGSTASSTSSPSAPRDRPRETPRTSPIKERDARNHKNSREPQEQKEPKGPREANSTSKTTARDLRERERQRQREDERNEWDRRKSRDANELGRGKERKSEPPLPEIKPGIPPTTTSIPEWKPAAKKASASSERRPEPTILPNRRAADRTRQDDVPIPRKKDRAKSDYEANTCRRYVLVPGSGDEKKPVSPTRQRLKERKSRQDLPRIETKDLDRDYETSRPSRHRRSLSATEIKQEPSHYFESRQEPLRNDDFLSPTVVRKHSTRRRHDERYYDDTRGGETPSRRDKSYNEVRSTPLERKDLSKVGRERDAQSSSPVAPRRTPSSAKLARRASRRGGFPDGYRGSGRAFDRDDSLPRHPDRTATIPAYVGAAVAAREVVPVRSRSRRNRRESPPSDAVASSSEEESRVPYPRSPPQGPRKSFVDYPDERGFLLMPPGPQDEVLVSPKKIRPSPLPSPRVSSSSFNDVDEHSLRGASTYPGAIEPQYSGHERPPSIRGRDPSPPRRGYDPDNDVYLNGRPKSRGPGPNIMNASAPLIANPSLEGRPRSPIVDPYRRSAPLLTRWKQPNFAVPDGKALTYRRFLCGVQDGNFEGLPACPRRIPVAGYQGWLTLPRCNDFTICPSCYEYVFENTEYGSAFIPLPFRAANIETACSFGCSYWYQIAWFLTLKYTQPDLRILMSLADIVAGNPPCPTSQVSRQKWYSIRDPYDGKLIPSFSLCGTCVKVVGALLPSLAKYFEPLHSRSTEGSCVLQCDATSKDNNFLEFFDAMEKVADVSMMNRIPPDMQELTDRVLSICTVAKCPKDVQIRDGCWYFMRSIKDLTVCKECFNSVVTPWIEKGNPVAGDFHAKPNHVPLATCQLYSRRMQDVFSKACERKGLGYLDGKVQERKLMEGEIKTKIQLLLSKPIHYSYEEDELNRLTVEWAEWE</sequence>
<feature type="compositionally biased region" description="Basic and acidic residues" evidence="1">
    <location>
        <begin position="632"/>
        <end position="652"/>
    </location>
</feature>
<protein>
    <submittedName>
        <fullName evidence="2">Uncharacterized protein</fullName>
    </submittedName>
</protein>
<feature type="region of interest" description="Disordered" evidence="1">
    <location>
        <begin position="1"/>
        <end position="671"/>
    </location>
</feature>
<feature type="compositionally biased region" description="Pro residues" evidence="1">
    <location>
        <begin position="245"/>
        <end position="255"/>
    </location>
</feature>
<feature type="compositionally biased region" description="Basic and acidic residues" evidence="1">
    <location>
        <begin position="377"/>
        <end position="396"/>
    </location>
</feature>
<dbReference type="EMBL" id="JAKWBI020000506">
    <property type="protein sequence ID" value="KAJ2894312.1"/>
    <property type="molecule type" value="Genomic_DNA"/>
</dbReference>
<feature type="compositionally biased region" description="Basic and acidic residues" evidence="1">
    <location>
        <begin position="105"/>
        <end position="126"/>
    </location>
</feature>
<reference evidence="2" key="1">
    <citation type="submission" date="2022-07" db="EMBL/GenBank/DDBJ databases">
        <title>Draft genome sequence of Zalerion maritima ATCC 34329, a (micro)plastics degrading marine fungus.</title>
        <authorList>
            <person name="Paco A."/>
            <person name="Goncalves M.F.M."/>
            <person name="Rocha-Santos T.A.P."/>
            <person name="Alves A."/>
        </authorList>
    </citation>
    <scope>NUCLEOTIDE SEQUENCE</scope>
    <source>
        <strain evidence="2">ATCC 34329</strain>
    </source>
</reference>
<feature type="compositionally biased region" description="Basic and acidic residues" evidence="1">
    <location>
        <begin position="344"/>
        <end position="364"/>
    </location>
</feature>
<feature type="compositionally biased region" description="Basic and acidic residues" evidence="1">
    <location>
        <begin position="288"/>
        <end position="311"/>
    </location>
</feature>
<feature type="compositionally biased region" description="Basic and acidic residues" evidence="1">
    <location>
        <begin position="204"/>
        <end position="244"/>
    </location>
</feature>
<evidence type="ECO:0000313" key="3">
    <source>
        <dbReference type="Proteomes" id="UP001201980"/>
    </source>
</evidence>
<accession>A0AAD5RM19</accession>
<feature type="compositionally biased region" description="Basic and acidic residues" evidence="1">
    <location>
        <begin position="411"/>
        <end position="455"/>
    </location>
</feature>
<comment type="caution">
    <text evidence="2">The sequence shown here is derived from an EMBL/GenBank/DDBJ whole genome shotgun (WGS) entry which is preliminary data.</text>
</comment>
<keyword evidence="3" id="KW-1185">Reference proteome</keyword>
<feature type="compositionally biased region" description="Low complexity" evidence="1">
    <location>
        <begin position="146"/>
        <end position="157"/>
    </location>
</feature>
<evidence type="ECO:0000256" key="1">
    <source>
        <dbReference type="SAM" id="MobiDB-lite"/>
    </source>
</evidence>
<dbReference type="Proteomes" id="UP001201980">
    <property type="component" value="Unassembled WGS sequence"/>
</dbReference>
<feature type="compositionally biased region" description="Basic and acidic residues" evidence="1">
    <location>
        <begin position="492"/>
        <end position="505"/>
    </location>
</feature>
<evidence type="ECO:0000313" key="2">
    <source>
        <dbReference type="EMBL" id="KAJ2894312.1"/>
    </source>
</evidence>
<name>A0AAD5RM19_9PEZI</name>
<gene>
    <name evidence="2" type="ORF">MKZ38_007728</name>
</gene>